<dbReference type="STRING" id="1499966.U14_05737"/>
<evidence type="ECO:0000259" key="1">
    <source>
        <dbReference type="SMART" id="SM00933"/>
    </source>
</evidence>
<name>A0A081BSS1_9BACT</name>
<feature type="domain" description="NurA" evidence="1">
    <location>
        <begin position="80"/>
        <end position="356"/>
    </location>
</feature>
<proteinExistence type="predicted"/>
<dbReference type="InterPro" id="IPR018977">
    <property type="entry name" value="NurA_domain"/>
</dbReference>
<organism evidence="2">
    <name type="scientific">Candidatus Moduliflexus flocculans</name>
    <dbReference type="NCBI Taxonomy" id="1499966"/>
    <lineage>
        <taxon>Bacteria</taxon>
        <taxon>Candidatus Moduliflexota</taxon>
        <taxon>Candidatus Moduliflexia</taxon>
        <taxon>Candidatus Moduliflexales</taxon>
        <taxon>Candidatus Moduliflexaceae</taxon>
    </lineage>
</organism>
<evidence type="ECO:0000313" key="2">
    <source>
        <dbReference type="EMBL" id="GAK54452.1"/>
    </source>
</evidence>
<accession>A0A081BSS1</accession>
<gene>
    <name evidence="2" type="ORF">U14_05737</name>
</gene>
<dbReference type="SMART" id="SM00933">
    <property type="entry name" value="NurA"/>
    <property type="match status" value="1"/>
</dbReference>
<reference evidence="2" key="1">
    <citation type="journal article" date="2015" name="PeerJ">
        <title>First genomic representation of candidate bacterial phylum KSB3 points to enhanced environmental sensing as a trigger of wastewater bulking.</title>
        <authorList>
            <person name="Sekiguchi Y."/>
            <person name="Ohashi A."/>
            <person name="Parks D.H."/>
            <person name="Yamauchi T."/>
            <person name="Tyson G.W."/>
            <person name="Hugenholtz P."/>
        </authorList>
    </citation>
    <scope>NUCLEOTIDE SEQUENCE [LARGE SCALE GENOMIC DNA]</scope>
</reference>
<dbReference type="EMBL" id="DF820461">
    <property type="protein sequence ID" value="GAK54452.1"/>
    <property type="molecule type" value="Genomic_DNA"/>
</dbReference>
<dbReference type="Pfam" id="PF09376">
    <property type="entry name" value="NurA"/>
    <property type="match status" value="1"/>
</dbReference>
<dbReference type="AlphaFoldDB" id="A0A081BSS1"/>
<evidence type="ECO:0000313" key="3">
    <source>
        <dbReference type="Proteomes" id="UP000030700"/>
    </source>
</evidence>
<keyword evidence="3" id="KW-1185">Reference proteome</keyword>
<protein>
    <submittedName>
        <fullName evidence="2">NurA protein</fullName>
    </submittedName>
</protein>
<sequence>MLDFTLLQKQLNEMVFEQKSARRKYDEKVAIARDTLAAWSVRSQELLEKLDSCRTSWLLADDIREPLNTRHAAPSPPKAHTVIATDGSQIFPDRHELSACHLINIGMIVLHYGSGERPTLTNHPLLFYRDQDTYRQWNGNRIPVNADVISALRGAFEIQELTQYADEAVRQRRTVAALTDGTLILWTLEGKPKEFQREILNFYLTSFEQFRLFQTPIMGYISQPTSADVIHTLRVALCPEEVTNCDQCPYKNTDAELPCEPIAGVNDAILFATILRHGERSTTFKSRSEILSEYKQHTVYFFYLNVGAEIVRIEIPKWVAYTPELLHLAHAIAYDQAQKGQGYPVSLAEAHEQAVIRGNEREHFYRMIEHLYVREGLEVAISRKSFKKRNVAI</sequence>
<dbReference type="Proteomes" id="UP000030700">
    <property type="component" value="Unassembled WGS sequence"/>
</dbReference>
<dbReference type="HOGENOM" id="CLU_059379_0_0_0"/>